<dbReference type="CDD" id="cd00619">
    <property type="entry name" value="Terminator_NusB"/>
    <property type="match status" value="1"/>
</dbReference>
<dbReference type="GO" id="GO:0003723">
    <property type="term" value="F:RNA binding"/>
    <property type="evidence" value="ECO:0007669"/>
    <property type="project" value="UniProtKB-UniRule"/>
</dbReference>
<keyword evidence="5 6" id="KW-0804">Transcription</keyword>
<dbReference type="SUPFAM" id="SSF48013">
    <property type="entry name" value="NusB-like"/>
    <property type="match status" value="1"/>
</dbReference>
<dbReference type="Gene3D" id="1.10.940.10">
    <property type="entry name" value="NusB-like"/>
    <property type="match status" value="1"/>
</dbReference>
<dbReference type="InterPro" id="IPR006027">
    <property type="entry name" value="NusB_RsmB_TIM44"/>
</dbReference>
<evidence type="ECO:0000313" key="9">
    <source>
        <dbReference type="Proteomes" id="UP000271256"/>
    </source>
</evidence>
<keyword evidence="3 6" id="KW-0694">RNA-binding</keyword>
<comment type="similarity">
    <text evidence="1 6">Belongs to the NusB family.</text>
</comment>
<evidence type="ECO:0000256" key="2">
    <source>
        <dbReference type="ARBA" id="ARBA00022814"/>
    </source>
</evidence>
<dbReference type="Pfam" id="PF01029">
    <property type="entry name" value="NusB"/>
    <property type="match status" value="1"/>
</dbReference>
<dbReference type="PANTHER" id="PTHR11078">
    <property type="entry name" value="N UTILIZATION SUBSTANCE PROTEIN B-RELATED"/>
    <property type="match status" value="1"/>
</dbReference>
<dbReference type="GO" id="GO:0031564">
    <property type="term" value="P:transcription antitermination"/>
    <property type="evidence" value="ECO:0007669"/>
    <property type="project" value="UniProtKB-KW"/>
</dbReference>
<dbReference type="GO" id="GO:0005829">
    <property type="term" value="C:cytosol"/>
    <property type="evidence" value="ECO:0007669"/>
    <property type="project" value="TreeGrafter"/>
</dbReference>
<keyword evidence="9" id="KW-1185">Reference proteome</keyword>
<dbReference type="InterPro" id="IPR011605">
    <property type="entry name" value="NusB_fam"/>
</dbReference>
<comment type="function">
    <text evidence="6">Involved in transcription antitermination. Required for transcription of ribosomal RNA (rRNA) genes. Binds specifically to the boxA antiterminator sequence of the ribosomal RNA (rrn) operons.</text>
</comment>
<evidence type="ECO:0000256" key="1">
    <source>
        <dbReference type="ARBA" id="ARBA00005952"/>
    </source>
</evidence>
<dbReference type="GO" id="GO:0006353">
    <property type="term" value="P:DNA-templated transcription termination"/>
    <property type="evidence" value="ECO:0007669"/>
    <property type="project" value="UniProtKB-UniRule"/>
</dbReference>
<protein>
    <recommendedName>
        <fullName evidence="6">Transcription antitermination protein NusB</fullName>
    </recommendedName>
    <alternativeName>
        <fullName evidence="6">Antitermination factor NusB</fullName>
    </alternativeName>
</protein>
<dbReference type="NCBIfam" id="TIGR01951">
    <property type="entry name" value="nusB"/>
    <property type="match status" value="1"/>
</dbReference>
<proteinExistence type="inferred from homology"/>
<feature type="domain" description="NusB/RsmB/TIM44" evidence="7">
    <location>
        <begin position="4"/>
        <end position="151"/>
    </location>
</feature>
<comment type="caution">
    <text evidence="8">The sequence shown here is derived from an EMBL/GenBank/DDBJ whole genome shotgun (WGS) entry which is preliminary data.</text>
</comment>
<evidence type="ECO:0000313" key="8">
    <source>
        <dbReference type="EMBL" id="RKO66766.1"/>
    </source>
</evidence>
<dbReference type="InterPro" id="IPR035926">
    <property type="entry name" value="NusB-like_sf"/>
</dbReference>
<sequence>MGRRQAREAALQVLYQVDVGQVDPEEALNHLWKMASQNPGNFDESDQENEEDAEMASLSSRDLLFARELVTGTLTHVKAFDQVIARLSRDWPLYRIAAVDRNIMRLALFEIFHREDIPNSVAVNEAVELAKTFGGQDSSRFINGILGRVVKDPGCYYPPPEGEMG</sequence>
<evidence type="ECO:0000256" key="4">
    <source>
        <dbReference type="ARBA" id="ARBA00023015"/>
    </source>
</evidence>
<accession>A0A494WTQ0</accession>
<keyword evidence="2 6" id="KW-0889">Transcription antitermination</keyword>
<dbReference type="HAMAP" id="MF_00073">
    <property type="entry name" value="NusB"/>
    <property type="match status" value="1"/>
</dbReference>
<reference evidence="8 9" key="1">
    <citation type="submission" date="2018-10" db="EMBL/GenBank/DDBJ databases">
        <authorList>
            <person name="Grouzdev D.S."/>
            <person name="Krutkina M.S."/>
            <person name="Tourova T.P."/>
            <person name="Nazina T.N."/>
        </authorList>
    </citation>
    <scope>NUCLEOTIDE SEQUENCE [LARGE SCALE GENOMIC DNA]</scope>
    <source>
        <strain evidence="8 9">435</strain>
    </source>
</reference>
<dbReference type="RefSeq" id="WP_121451186.1">
    <property type="nucleotide sequence ID" value="NZ_RBWE01000001.1"/>
</dbReference>
<dbReference type="EMBL" id="RBWE01000001">
    <property type="protein sequence ID" value="RKO66766.1"/>
    <property type="molecule type" value="Genomic_DNA"/>
</dbReference>
<dbReference type="Proteomes" id="UP000271256">
    <property type="component" value="Unassembled WGS sequence"/>
</dbReference>
<dbReference type="OrthoDB" id="9811381at2"/>
<evidence type="ECO:0000256" key="6">
    <source>
        <dbReference type="HAMAP-Rule" id="MF_00073"/>
    </source>
</evidence>
<gene>
    <name evidence="6 8" type="primary">nusB</name>
    <name evidence="8" type="ORF">D7024_07290</name>
</gene>
<organism evidence="8 9">
    <name type="scientific">Desulfofundulus salinus</name>
    <dbReference type="NCBI Taxonomy" id="2419843"/>
    <lineage>
        <taxon>Bacteria</taxon>
        <taxon>Bacillati</taxon>
        <taxon>Bacillota</taxon>
        <taxon>Clostridia</taxon>
        <taxon>Eubacteriales</taxon>
        <taxon>Peptococcaceae</taxon>
        <taxon>Desulfofundulus</taxon>
    </lineage>
</organism>
<dbReference type="PANTHER" id="PTHR11078:SF3">
    <property type="entry name" value="ANTITERMINATION NUSB DOMAIN-CONTAINING PROTEIN"/>
    <property type="match status" value="1"/>
</dbReference>
<name>A0A494WTQ0_9FIRM</name>
<evidence type="ECO:0000256" key="3">
    <source>
        <dbReference type="ARBA" id="ARBA00022884"/>
    </source>
</evidence>
<evidence type="ECO:0000259" key="7">
    <source>
        <dbReference type="Pfam" id="PF01029"/>
    </source>
</evidence>
<evidence type="ECO:0000256" key="5">
    <source>
        <dbReference type="ARBA" id="ARBA00023163"/>
    </source>
</evidence>
<keyword evidence="4 6" id="KW-0805">Transcription regulation</keyword>
<dbReference type="AlphaFoldDB" id="A0A494WTQ0"/>